<name>A0A1E5VJC8_9POAL</name>
<evidence type="ECO:0000256" key="2">
    <source>
        <dbReference type="ARBA" id="ARBA00022737"/>
    </source>
</evidence>
<dbReference type="PANTHER" id="PTHR33463:SF22">
    <property type="entry name" value="NB-ARC DOMAIN-CONTAINING PROTEIN"/>
    <property type="match status" value="1"/>
</dbReference>
<comment type="caution">
    <text evidence="4">The sequence shown here is derived from an EMBL/GenBank/DDBJ whole genome shotgun (WGS) entry which is preliminary data.</text>
</comment>
<dbReference type="InterPro" id="IPR003591">
    <property type="entry name" value="Leu-rich_rpt_typical-subtyp"/>
</dbReference>
<dbReference type="Gene3D" id="3.80.10.10">
    <property type="entry name" value="Ribonuclease Inhibitor"/>
    <property type="match status" value="2"/>
</dbReference>
<proteinExistence type="predicted"/>
<dbReference type="SUPFAM" id="SSF52047">
    <property type="entry name" value="RNI-like"/>
    <property type="match status" value="1"/>
</dbReference>
<dbReference type="AlphaFoldDB" id="A0A1E5VJC8"/>
<accession>A0A1E5VJC8</accession>
<evidence type="ECO:0000313" key="5">
    <source>
        <dbReference type="Proteomes" id="UP000095767"/>
    </source>
</evidence>
<keyword evidence="5" id="KW-1185">Reference proteome</keyword>
<dbReference type="SMART" id="SM00369">
    <property type="entry name" value="LRR_TYP"/>
    <property type="match status" value="5"/>
</dbReference>
<feature type="domain" description="Disease resistance protein At4g27190-like leucine-rich repeats" evidence="3">
    <location>
        <begin position="939"/>
        <end position="1052"/>
    </location>
</feature>
<protein>
    <recommendedName>
        <fullName evidence="3">Disease resistance protein At4g27190-like leucine-rich repeats domain-containing protein</fullName>
    </recommendedName>
</protein>
<reference evidence="4 5" key="1">
    <citation type="submission" date="2016-09" db="EMBL/GenBank/DDBJ databases">
        <title>The draft genome of Dichanthelium oligosanthes: A C3 panicoid grass species.</title>
        <authorList>
            <person name="Studer A.J."/>
            <person name="Schnable J.C."/>
            <person name="Brutnell T.P."/>
        </authorList>
    </citation>
    <scope>NUCLEOTIDE SEQUENCE [LARGE SCALE GENOMIC DNA]</scope>
    <source>
        <strain evidence="5">cv. Kellogg 1175</strain>
        <tissue evidence="4">Leaf</tissue>
    </source>
</reference>
<organism evidence="4 5">
    <name type="scientific">Dichanthelium oligosanthes</name>
    <dbReference type="NCBI Taxonomy" id="888268"/>
    <lineage>
        <taxon>Eukaryota</taxon>
        <taxon>Viridiplantae</taxon>
        <taxon>Streptophyta</taxon>
        <taxon>Embryophyta</taxon>
        <taxon>Tracheophyta</taxon>
        <taxon>Spermatophyta</taxon>
        <taxon>Magnoliopsida</taxon>
        <taxon>Liliopsida</taxon>
        <taxon>Poales</taxon>
        <taxon>Poaceae</taxon>
        <taxon>PACMAD clade</taxon>
        <taxon>Panicoideae</taxon>
        <taxon>Panicodae</taxon>
        <taxon>Paniceae</taxon>
        <taxon>Dichantheliinae</taxon>
        <taxon>Dichanthelium</taxon>
    </lineage>
</organism>
<keyword evidence="1" id="KW-0433">Leucine-rich repeat</keyword>
<sequence length="1172" mass="133203">MWVRHVAPLEEKVAEWSKDHPVIWNVGIGSADSFVPTLTRLLFDRTKDLYGPYDHIVRVKLRTAAAANSTSQQRFLALEVLTEIARTLEIPRPDESKLQELKQLAAEECYFGYGILSNNLMLQALGKNYIIFSSRYRSDPRPASIVMDPCFDGQHDTSPVLHGIYEALKGKRHLLLVENLQFPLSLNVLSFTINQQPSTFQRNRWLISTTSKDVCDKSKQPASRMTMKFLGPEYYHAPPFDDLREQDWAMLITEALWDAARSIHNTLQQQGRDVEFWFQVAQHCMYYSILYHPLQGAAGHQATSATSSVSSDELVRCWVAQNLIFSITSPTDIPAATSNKRSNYYRSAYEVGKVVIGALQEYSLLPIYTVSTPTSSVGRMPSLVSWTATTSASSSQDAVTGVLKLSEGVPRLEQDELVGHKKGTVLRWVSFMNDDGRHVSWNWWPRRELTPGRKVMTTLILRGCSNISGFPFDKALDSHLRVLDLSCTPIDYLPSGFSRLLNLHLLSLRGCYQLTTLCPPPVTSEEETAPLAHLGNLEVLDMNGVPLLEITQQDGSNKTNLHYLDVSGSKVTTLPSEFFREMSSLEELILGNCPNLKELPPSIAELSNLLVLHVEGTQITCFPDNMFVAMQRLHTIKLINNMLLMSLPTSLSETKGLKELHIYNCIGLRLQFLWELLSYLEDLYIQTWEGLDDITIHGHPKLRTFSLSGPWIRCLSLRGCSRLKTVNFSDDLTALEDVDLSGTDLEEVPHNLPNLPQLSTLLLLNVPCFKRFPWHQLVRFPKVFSLDHSEGDHNLLLKLFCKQEICADKNPNREKTTNIAKINLNDSRIFHSFNMDAAERLVKEGQFLQSFSVQVRPSSVRGKESQNKESERIWSRSPYLDVHSDEASSILPMMKLQPKQRHVGISANNQYPNGLRHLLSVANSIFITDDTSVSCLTDLSYILMSLEECQLQHCHGMEVVLKLHSKGTGAVIDAFRGHTIRSPEVLSSLKILQASNLKKLLSLVEPGDLSYSKLITLKLLKHIHIEHCPRLEKIFPCSLSLPALETLVILFCSNLKTIFSKKPTYQVAPSPFPNIKRIYLQELPQLQHIHDDVMLRFEAPTWEKLFVRGCQSFHRLPLLKEEYPKSKVEVSGEREWWGKLQWSLPEQSYYYLHAPPPEFVSRKKHIIRSYLR</sequence>
<dbReference type="Pfam" id="PF23247">
    <property type="entry name" value="LRR_RPS2"/>
    <property type="match status" value="1"/>
</dbReference>
<dbReference type="SUPFAM" id="SSF52058">
    <property type="entry name" value="L domain-like"/>
    <property type="match status" value="1"/>
</dbReference>
<dbReference type="OrthoDB" id="122245at2759"/>
<dbReference type="InterPro" id="IPR057135">
    <property type="entry name" value="At4g27190-like_LRR"/>
</dbReference>
<evidence type="ECO:0000259" key="3">
    <source>
        <dbReference type="Pfam" id="PF23247"/>
    </source>
</evidence>
<dbReference type="EMBL" id="LWDX02037785">
    <property type="protein sequence ID" value="OEL25219.1"/>
    <property type="molecule type" value="Genomic_DNA"/>
</dbReference>
<dbReference type="InterPro" id="IPR032675">
    <property type="entry name" value="LRR_dom_sf"/>
</dbReference>
<keyword evidence="2" id="KW-0677">Repeat</keyword>
<dbReference type="Proteomes" id="UP000095767">
    <property type="component" value="Unassembled WGS sequence"/>
</dbReference>
<gene>
    <name evidence="4" type="ORF">BAE44_0013762</name>
</gene>
<dbReference type="InterPro" id="IPR050905">
    <property type="entry name" value="Plant_NBS-LRR"/>
</dbReference>
<dbReference type="STRING" id="888268.A0A1E5VJC8"/>
<dbReference type="PANTHER" id="PTHR33463">
    <property type="entry name" value="NB-ARC DOMAIN-CONTAINING PROTEIN-RELATED"/>
    <property type="match status" value="1"/>
</dbReference>
<evidence type="ECO:0000256" key="1">
    <source>
        <dbReference type="ARBA" id="ARBA00022614"/>
    </source>
</evidence>
<evidence type="ECO:0000313" key="4">
    <source>
        <dbReference type="EMBL" id="OEL25219.1"/>
    </source>
</evidence>